<dbReference type="KEGG" id="amr:AM1_E0050"/>
<dbReference type="HOGENOM" id="CLU_3338808_0_0_3"/>
<sequence length="37" mass="4224">MSEAWGWDIALSLYILVSLFFQIQAASICSSKKWQMA</sequence>
<accession>A8ZP84</accession>
<keyword evidence="2" id="KW-1185">Reference proteome</keyword>
<dbReference type="AlphaFoldDB" id="A8ZP84"/>
<organism evidence="1 2">
    <name type="scientific">Acaryochloris marina (strain MBIC 11017)</name>
    <dbReference type="NCBI Taxonomy" id="329726"/>
    <lineage>
        <taxon>Bacteria</taxon>
        <taxon>Bacillati</taxon>
        <taxon>Cyanobacteriota</taxon>
        <taxon>Cyanophyceae</taxon>
        <taxon>Acaryochloridales</taxon>
        <taxon>Acaryochloridaceae</taxon>
        <taxon>Acaryochloris</taxon>
    </lineage>
</organism>
<keyword evidence="1" id="KW-0614">Plasmid</keyword>
<reference evidence="1 2" key="1">
    <citation type="journal article" date="2008" name="Proc. Natl. Acad. Sci. U.S.A.">
        <title>Niche adaptation and genome expansion in the chlorophyll d-producing cyanobacterium Acaryochloris marina.</title>
        <authorList>
            <person name="Swingley W.D."/>
            <person name="Chen M."/>
            <person name="Cheung P.C."/>
            <person name="Conrad A.L."/>
            <person name="Dejesa L.C."/>
            <person name="Hao J."/>
            <person name="Honchak B.M."/>
            <person name="Karbach L.E."/>
            <person name="Kurdoglu A."/>
            <person name="Lahiri S."/>
            <person name="Mastrian S.D."/>
            <person name="Miyashita H."/>
            <person name="Page L."/>
            <person name="Ramakrishna P."/>
            <person name="Satoh S."/>
            <person name="Sattley W.M."/>
            <person name="Shimada Y."/>
            <person name="Taylor H.L."/>
            <person name="Tomo T."/>
            <person name="Tsuchiya T."/>
            <person name="Wang Z.T."/>
            <person name="Raymond J."/>
            <person name="Mimuro M."/>
            <person name="Blankenship R.E."/>
            <person name="Touchman J.W."/>
        </authorList>
    </citation>
    <scope>NUCLEOTIDE SEQUENCE [LARGE SCALE GENOMIC DNA]</scope>
    <source>
        <strain evidence="2">MBIC 11017</strain>
        <plasmid evidence="2">Plasmid pREB5</plasmid>
    </source>
</reference>
<proteinExistence type="predicted"/>
<gene>
    <name evidence="1" type="ordered locus">AM1_E0050</name>
</gene>
<protein>
    <submittedName>
        <fullName evidence="1">Uncharacterized protein</fullName>
    </submittedName>
</protein>
<name>A8ZP84_ACAM1</name>
<dbReference type="Proteomes" id="UP000000268">
    <property type="component" value="Plasmid pREB5"/>
</dbReference>
<evidence type="ECO:0000313" key="2">
    <source>
        <dbReference type="Proteomes" id="UP000000268"/>
    </source>
</evidence>
<geneLocation type="plasmid" evidence="1 2">
    <name>pREB5</name>
</geneLocation>
<dbReference type="EMBL" id="CP000842">
    <property type="protein sequence ID" value="ABW32820.1"/>
    <property type="molecule type" value="Genomic_DNA"/>
</dbReference>
<evidence type="ECO:0000313" key="1">
    <source>
        <dbReference type="EMBL" id="ABW32820.1"/>
    </source>
</evidence>